<reference evidence="3" key="1">
    <citation type="submission" date="2021-06" db="EMBL/GenBank/DDBJ databases">
        <authorList>
            <person name="Hodson N. C."/>
            <person name="Mongue J. A."/>
            <person name="Jaron S. K."/>
        </authorList>
    </citation>
    <scope>NUCLEOTIDE SEQUENCE</scope>
</reference>
<evidence type="ECO:0000313" key="4">
    <source>
        <dbReference type="Proteomes" id="UP000708208"/>
    </source>
</evidence>
<feature type="region of interest" description="Disordered" evidence="1">
    <location>
        <begin position="417"/>
        <end position="474"/>
    </location>
</feature>
<keyword evidence="2" id="KW-0812">Transmembrane</keyword>
<keyword evidence="2" id="KW-0472">Membrane</keyword>
<comment type="caution">
    <text evidence="3">The sequence shown here is derived from an EMBL/GenBank/DDBJ whole genome shotgun (WGS) entry which is preliminary data.</text>
</comment>
<dbReference type="EMBL" id="CAJVCH010398788">
    <property type="protein sequence ID" value="CAG7817625.1"/>
    <property type="molecule type" value="Genomic_DNA"/>
</dbReference>
<dbReference type="Proteomes" id="UP000708208">
    <property type="component" value="Unassembled WGS sequence"/>
</dbReference>
<keyword evidence="4" id="KW-1185">Reference proteome</keyword>
<evidence type="ECO:0000256" key="1">
    <source>
        <dbReference type="SAM" id="MobiDB-lite"/>
    </source>
</evidence>
<name>A0A8J2KNB4_9HEXA</name>
<dbReference type="AlphaFoldDB" id="A0A8J2KNB4"/>
<sequence>MDCKQIGVCTACSEAKCFYVAQISGTCQCLKSSDSVHESIVGVVLPAKPCRRFAEENCRQEHPPDDQFEQSLISNEAICAIIFGVLGVVVLTGLLYCYWRRIVICWRNRQDGILAFLEEARNGTVRAAQSWCWLLSCWGCVTGNWRSICDWVAARLGRRFQVNLVDLQPHGNDLAHPLPRPVEAVEQIPGGENGDGGAAVPGGDEEAEVRRAAIINWLLSLPAWVMGTWRTLRAWAVTRAGRGNRVNLIDLELGEIDPAHPLEVPPQPFPQNPVGDNGGGGVAFRLRAEVNGANEQNGGERVEVGCFDGDADQACEVFGRDVDWELLRRIREAGQDVGAMIADIRLVMERARVQQDEEEGQRRNDDRRDEEGRQQWEREREIRRREMEEIEVRRQEERENRERVLRDWTARVQAAAERQRQELAVVRPAEDEEREEEAQGNDVPEVEEGGDETAEQVGSAHCLPTHGYNLRPRK</sequence>
<keyword evidence="2" id="KW-1133">Transmembrane helix</keyword>
<protein>
    <submittedName>
        <fullName evidence="3">Uncharacterized protein</fullName>
    </submittedName>
</protein>
<organism evidence="3 4">
    <name type="scientific">Allacma fusca</name>
    <dbReference type="NCBI Taxonomy" id="39272"/>
    <lineage>
        <taxon>Eukaryota</taxon>
        <taxon>Metazoa</taxon>
        <taxon>Ecdysozoa</taxon>
        <taxon>Arthropoda</taxon>
        <taxon>Hexapoda</taxon>
        <taxon>Collembola</taxon>
        <taxon>Symphypleona</taxon>
        <taxon>Sminthuridae</taxon>
        <taxon>Allacma</taxon>
    </lineage>
</organism>
<evidence type="ECO:0000313" key="3">
    <source>
        <dbReference type="EMBL" id="CAG7817625.1"/>
    </source>
</evidence>
<evidence type="ECO:0000256" key="2">
    <source>
        <dbReference type="SAM" id="Phobius"/>
    </source>
</evidence>
<proteinExistence type="predicted"/>
<gene>
    <name evidence="3" type="ORF">AFUS01_LOCUS28180</name>
</gene>
<accession>A0A8J2KNB4</accession>
<feature type="compositionally biased region" description="Acidic residues" evidence="1">
    <location>
        <begin position="430"/>
        <end position="454"/>
    </location>
</feature>
<feature type="transmembrane region" description="Helical" evidence="2">
    <location>
        <begin position="80"/>
        <end position="99"/>
    </location>
</feature>
<feature type="region of interest" description="Disordered" evidence="1">
    <location>
        <begin position="353"/>
        <end position="376"/>
    </location>
</feature>